<dbReference type="Proteomes" id="UP001229421">
    <property type="component" value="Unassembled WGS sequence"/>
</dbReference>
<accession>A0AAD8K710</accession>
<name>A0AAD8K710_TARER</name>
<proteinExistence type="predicted"/>
<evidence type="ECO:0000256" key="3">
    <source>
        <dbReference type="ARBA" id="ARBA00022833"/>
    </source>
</evidence>
<organism evidence="7 8">
    <name type="scientific">Tagetes erecta</name>
    <name type="common">African marigold</name>
    <dbReference type="NCBI Taxonomy" id="13708"/>
    <lineage>
        <taxon>Eukaryota</taxon>
        <taxon>Viridiplantae</taxon>
        <taxon>Streptophyta</taxon>
        <taxon>Embryophyta</taxon>
        <taxon>Tracheophyta</taxon>
        <taxon>Spermatophyta</taxon>
        <taxon>Magnoliopsida</taxon>
        <taxon>eudicotyledons</taxon>
        <taxon>Gunneridae</taxon>
        <taxon>Pentapetalae</taxon>
        <taxon>asterids</taxon>
        <taxon>campanulids</taxon>
        <taxon>Asterales</taxon>
        <taxon>Asteraceae</taxon>
        <taxon>Asteroideae</taxon>
        <taxon>Heliantheae alliance</taxon>
        <taxon>Tageteae</taxon>
        <taxon>Tagetes</taxon>
    </lineage>
</organism>
<keyword evidence="1" id="KW-0479">Metal-binding</keyword>
<evidence type="ECO:0000256" key="4">
    <source>
        <dbReference type="PROSITE-ProRule" id="PRU00834"/>
    </source>
</evidence>
<dbReference type="EMBL" id="JAUHHV010000008">
    <property type="protein sequence ID" value="KAK1415661.1"/>
    <property type="molecule type" value="Genomic_DNA"/>
</dbReference>
<dbReference type="AlphaFoldDB" id="A0AAD8K710"/>
<feature type="compositionally biased region" description="Polar residues" evidence="5">
    <location>
        <begin position="69"/>
        <end position="79"/>
    </location>
</feature>
<evidence type="ECO:0000313" key="7">
    <source>
        <dbReference type="EMBL" id="KAK1415661.1"/>
    </source>
</evidence>
<dbReference type="PANTHER" id="PTHR20922:SF13">
    <property type="entry name" value="DNL-TYPE ZINC FINGER PROTEIN"/>
    <property type="match status" value="1"/>
</dbReference>
<protein>
    <recommendedName>
        <fullName evidence="6">DNL-type domain-containing protein</fullName>
    </recommendedName>
</protein>
<evidence type="ECO:0000313" key="8">
    <source>
        <dbReference type="Proteomes" id="UP001229421"/>
    </source>
</evidence>
<dbReference type="GO" id="GO:0008270">
    <property type="term" value="F:zinc ion binding"/>
    <property type="evidence" value="ECO:0007669"/>
    <property type="project" value="UniProtKB-KW"/>
</dbReference>
<dbReference type="GO" id="GO:0050821">
    <property type="term" value="P:protein stabilization"/>
    <property type="evidence" value="ECO:0007669"/>
    <property type="project" value="TreeGrafter"/>
</dbReference>
<comment type="caution">
    <text evidence="7">The sequence shown here is derived from an EMBL/GenBank/DDBJ whole genome shotgun (WGS) entry which is preliminary data.</text>
</comment>
<feature type="domain" description="DNL-type" evidence="6">
    <location>
        <begin position="118"/>
        <end position="208"/>
    </location>
</feature>
<evidence type="ECO:0000256" key="2">
    <source>
        <dbReference type="ARBA" id="ARBA00022771"/>
    </source>
</evidence>
<evidence type="ECO:0000256" key="5">
    <source>
        <dbReference type="SAM" id="MobiDB-lite"/>
    </source>
</evidence>
<dbReference type="GO" id="GO:0051087">
    <property type="term" value="F:protein-folding chaperone binding"/>
    <property type="evidence" value="ECO:0007669"/>
    <property type="project" value="TreeGrafter"/>
</dbReference>
<evidence type="ECO:0000256" key="1">
    <source>
        <dbReference type="ARBA" id="ARBA00022723"/>
    </source>
</evidence>
<dbReference type="PANTHER" id="PTHR20922">
    <property type="entry name" value="DNL-TYPE ZINC FINGER PROTEIN"/>
    <property type="match status" value="1"/>
</dbReference>
<keyword evidence="8" id="KW-1185">Reference proteome</keyword>
<gene>
    <name evidence="7" type="ORF">QVD17_31446</name>
</gene>
<dbReference type="GO" id="GO:0030150">
    <property type="term" value="P:protein import into mitochondrial matrix"/>
    <property type="evidence" value="ECO:0007669"/>
    <property type="project" value="TreeGrafter"/>
</dbReference>
<reference evidence="7" key="1">
    <citation type="journal article" date="2023" name="bioRxiv">
        <title>Improved chromosome-level genome assembly for marigold (Tagetes erecta).</title>
        <authorList>
            <person name="Jiang F."/>
            <person name="Yuan L."/>
            <person name="Wang S."/>
            <person name="Wang H."/>
            <person name="Xu D."/>
            <person name="Wang A."/>
            <person name="Fan W."/>
        </authorList>
    </citation>
    <scope>NUCLEOTIDE SEQUENCE</scope>
    <source>
        <strain evidence="7">WSJ</strain>
        <tissue evidence="7">Leaf</tissue>
    </source>
</reference>
<keyword evidence="2 4" id="KW-0863">Zinc-finger</keyword>
<feature type="region of interest" description="Disordered" evidence="5">
    <location>
        <begin position="68"/>
        <end position="101"/>
    </location>
</feature>
<dbReference type="GO" id="GO:0006457">
    <property type="term" value="P:protein folding"/>
    <property type="evidence" value="ECO:0007669"/>
    <property type="project" value="TreeGrafter"/>
</dbReference>
<dbReference type="Pfam" id="PF05180">
    <property type="entry name" value="zf-DNL"/>
    <property type="match status" value="1"/>
</dbReference>
<keyword evidence="3" id="KW-0862">Zinc</keyword>
<dbReference type="PROSITE" id="PS51501">
    <property type="entry name" value="ZF_DNL"/>
    <property type="match status" value="1"/>
</dbReference>
<dbReference type="InterPro" id="IPR007853">
    <property type="entry name" value="Znf_DNL-typ"/>
</dbReference>
<evidence type="ECO:0000259" key="6">
    <source>
        <dbReference type="PROSITE" id="PS51501"/>
    </source>
</evidence>
<dbReference type="InterPro" id="IPR024158">
    <property type="entry name" value="Mt_import_TIM15"/>
</dbReference>
<dbReference type="GO" id="GO:0005739">
    <property type="term" value="C:mitochondrion"/>
    <property type="evidence" value="ECO:0007669"/>
    <property type="project" value="TreeGrafter"/>
</dbReference>
<sequence length="208" mass="22932">MLKLALYYFIGVLRLVMAAWRMQRRLLSLFTSSSSRQPHISFRNDVSSQFLPSINAFLHGEQLNKKQARTFSETSSPTTIGHEASSSKSTESSVTIDNPAAGNNTEVTFSAKSELKISPRHDLAMMFTCKVCETRSVKTVSRECYDKGVVVARCGGCNNYHLIADHLGMFGEKGSIEDILAARGEQVKKGNSDTLNLTLEDLVGMTKS</sequence>